<name>A0ABP1QXL2_9HEXA</name>
<proteinExistence type="predicted"/>
<sequence length="197" mass="23464">MYRPTCSSNERISRQDGLCYTIGNNSNICGHLMRFYSEHETSLFGDCDCDFTDGFTARPIVYWKPTDRCYHLYQRGPCGYNEWLILDHRNRTRCSPRRCASQEDSEKTDEFWFLYQGKCYKTGQHYNHFCPYEDQEQWKVWFNYTVSPLCLQHRPTPFLRGLLGPLKDLPCVPGHKKMQNGDCKRIARFSRNDFNDY</sequence>
<feature type="domain" description="DUF4789" evidence="1">
    <location>
        <begin position="29"/>
        <end position="125"/>
    </location>
</feature>
<gene>
    <name evidence="2" type="ORF">ODALV1_LOCUS15022</name>
</gene>
<dbReference type="PANTHER" id="PTHR21177">
    <property type="entry name" value="IP06524P-RELATED"/>
    <property type="match status" value="1"/>
</dbReference>
<comment type="caution">
    <text evidence="2">The sequence shown here is derived from an EMBL/GenBank/DDBJ whole genome shotgun (WGS) entry which is preliminary data.</text>
</comment>
<protein>
    <recommendedName>
        <fullName evidence="1">DUF4789 domain-containing protein</fullName>
    </recommendedName>
</protein>
<evidence type="ECO:0000259" key="1">
    <source>
        <dbReference type="Pfam" id="PF16033"/>
    </source>
</evidence>
<evidence type="ECO:0000313" key="3">
    <source>
        <dbReference type="Proteomes" id="UP001642540"/>
    </source>
</evidence>
<dbReference type="EMBL" id="CAXLJM020000046">
    <property type="protein sequence ID" value="CAL8111422.1"/>
    <property type="molecule type" value="Genomic_DNA"/>
</dbReference>
<evidence type="ECO:0000313" key="2">
    <source>
        <dbReference type="EMBL" id="CAL8111422.1"/>
    </source>
</evidence>
<dbReference type="Proteomes" id="UP001642540">
    <property type="component" value="Unassembled WGS sequence"/>
</dbReference>
<keyword evidence="3" id="KW-1185">Reference proteome</keyword>
<dbReference type="InterPro" id="IPR031993">
    <property type="entry name" value="DUF4789"/>
</dbReference>
<organism evidence="2 3">
    <name type="scientific">Orchesella dallaii</name>
    <dbReference type="NCBI Taxonomy" id="48710"/>
    <lineage>
        <taxon>Eukaryota</taxon>
        <taxon>Metazoa</taxon>
        <taxon>Ecdysozoa</taxon>
        <taxon>Arthropoda</taxon>
        <taxon>Hexapoda</taxon>
        <taxon>Collembola</taxon>
        <taxon>Entomobryomorpha</taxon>
        <taxon>Entomobryoidea</taxon>
        <taxon>Orchesellidae</taxon>
        <taxon>Orchesellinae</taxon>
        <taxon>Orchesella</taxon>
    </lineage>
</organism>
<dbReference type="Pfam" id="PF16033">
    <property type="entry name" value="DUF4789"/>
    <property type="match status" value="1"/>
</dbReference>
<accession>A0ABP1QXL2</accession>
<reference evidence="2 3" key="1">
    <citation type="submission" date="2024-08" db="EMBL/GenBank/DDBJ databases">
        <authorList>
            <person name="Cucini C."/>
            <person name="Frati F."/>
        </authorList>
    </citation>
    <scope>NUCLEOTIDE SEQUENCE [LARGE SCALE GENOMIC DNA]</scope>
</reference>